<dbReference type="PROSITE" id="PS51708">
    <property type="entry name" value="CHAD"/>
    <property type="match status" value="1"/>
</dbReference>
<feature type="domain" description="CYTH" evidence="2">
    <location>
        <begin position="6"/>
        <end position="205"/>
    </location>
</feature>
<evidence type="ECO:0000313" key="4">
    <source>
        <dbReference type="EMBL" id="MDR7356230.1"/>
    </source>
</evidence>
<accession>A0ABU2BC89</accession>
<dbReference type="SUPFAM" id="SSF55154">
    <property type="entry name" value="CYTH-like phosphatases"/>
    <property type="match status" value="1"/>
</dbReference>
<feature type="compositionally biased region" description="Basic residues" evidence="1">
    <location>
        <begin position="389"/>
        <end position="405"/>
    </location>
</feature>
<dbReference type="PROSITE" id="PS51707">
    <property type="entry name" value="CYTH"/>
    <property type="match status" value="1"/>
</dbReference>
<dbReference type="InterPro" id="IPR023577">
    <property type="entry name" value="CYTH_domain"/>
</dbReference>
<gene>
    <name evidence="4" type="ORF">J2S37_002768</name>
</gene>
<protein>
    <submittedName>
        <fullName evidence="4">CHAD domain-containing protein</fullName>
    </submittedName>
</protein>
<dbReference type="InterPro" id="IPR007899">
    <property type="entry name" value="CHAD_dom"/>
</dbReference>
<evidence type="ECO:0000259" key="2">
    <source>
        <dbReference type="PROSITE" id="PS51707"/>
    </source>
</evidence>
<sequence>MDIKSQLEVETKFSVDTDIEAPDIAAIKFVQGSKSTEIHTMSAIYFDTEDLRLTRAKITLRHREGGNDPGWHLKLPAEGGRIEMHVPCETRGEIPAELLTPVRSLIRHHELVPVVQIDNDRFETQLLDGTGQTILELCDDHVTSWCFLTGGDHKVWREWETEVTAYAQEQGIADELLRSATQVLVRAGAKKSSIPSKLLSALGGAVDLAPMPSTIHDVDPSSPAGVVLQAVVRNRDKIVRFDPKVRRDEPDAVHQMRVATREMRSHLRTFDGIVIGEKPKALELKLKKLAQILGDVRDLEVIAERFDKLFTLEITGIVTDELKEHLRSKVKEDYEAAFQRAIRALDDDRYLELLDELDDFIAHPEFSEVATLPIPTDFDDKDDKSEKKKDKKRHKDAKNKSKKDKKKDSRPELPPALVLLRKHLDLAYEQMKQRHVQALESAFELDIPLVEREAGFHNMRKSAKKVRYAAEAIGDSAYLDTTKLYKACKELQEVLGEFQDSVTARERLHKYAEAAHRRGEDTFPYGVLFALEHQLGMKALSEYTDAFADVEKAYRKM</sequence>
<dbReference type="InterPro" id="IPR033469">
    <property type="entry name" value="CYTH-like_dom_sf"/>
</dbReference>
<dbReference type="Pfam" id="PF01928">
    <property type="entry name" value="CYTH"/>
    <property type="match status" value="1"/>
</dbReference>
<proteinExistence type="predicted"/>
<dbReference type="PANTHER" id="PTHR39339">
    <property type="entry name" value="SLR1444 PROTEIN"/>
    <property type="match status" value="1"/>
</dbReference>
<dbReference type="CDD" id="cd07374">
    <property type="entry name" value="CYTH-like_Pase"/>
    <property type="match status" value="1"/>
</dbReference>
<evidence type="ECO:0000259" key="3">
    <source>
        <dbReference type="PROSITE" id="PS51708"/>
    </source>
</evidence>
<reference evidence="4 5" key="1">
    <citation type="submission" date="2023-07" db="EMBL/GenBank/DDBJ databases">
        <title>Sequencing the genomes of 1000 actinobacteria strains.</title>
        <authorList>
            <person name="Klenk H.-P."/>
        </authorList>
    </citation>
    <scope>NUCLEOTIDE SEQUENCE [LARGE SCALE GENOMIC DNA]</scope>
    <source>
        <strain evidence="4 5">DSM 44508</strain>
    </source>
</reference>
<dbReference type="Pfam" id="PF05235">
    <property type="entry name" value="CHAD"/>
    <property type="match status" value="1"/>
</dbReference>
<dbReference type="InterPro" id="IPR038186">
    <property type="entry name" value="CHAD_dom_sf"/>
</dbReference>
<dbReference type="PANTHER" id="PTHR39339:SF1">
    <property type="entry name" value="CHAD DOMAIN-CONTAINING PROTEIN"/>
    <property type="match status" value="1"/>
</dbReference>
<organism evidence="4 5">
    <name type="scientific">Corynebacterium felinum</name>
    <dbReference type="NCBI Taxonomy" id="131318"/>
    <lineage>
        <taxon>Bacteria</taxon>
        <taxon>Bacillati</taxon>
        <taxon>Actinomycetota</taxon>
        <taxon>Actinomycetes</taxon>
        <taxon>Mycobacteriales</taxon>
        <taxon>Corynebacteriaceae</taxon>
        <taxon>Corynebacterium</taxon>
    </lineage>
</organism>
<dbReference type="SMART" id="SM00880">
    <property type="entry name" value="CHAD"/>
    <property type="match status" value="1"/>
</dbReference>
<feature type="region of interest" description="Disordered" evidence="1">
    <location>
        <begin position="377"/>
        <end position="412"/>
    </location>
</feature>
<dbReference type="EMBL" id="JAVDYF010000001">
    <property type="protein sequence ID" value="MDR7356230.1"/>
    <property type="molecule type" value="Genomic_DNA"/>
</dbReference>
<name>A0ABU2BC89_9CORY</name>
<dbReference type="Gene3D" id="1.40.20.10">
    <property type="entry name" value="CHAD domain"/>
    <property type="match status" value="1"/>
</dbReference>
<keyword evidence="5" id="KW-1185">Reference proteome</keyword>
<dbReference type="Gene3D" id="2.40.320.10">
    <property type="entry name" value="Hypothetical Protein Pfu-838710-001"/>
    <property type="match status" value="1"/>
</dbReference>
<evidence type="ECO:0000256" key="1">
    <source>
        <dbReference type="SAM" id="MobiDB-lite"/>
    </source>
</evidence>
<evidence type="ECO:0000313" key="5">
    <source>
        <dbReference type="Proteomes" id="UP001183619"/>
    </source>
</evidence>
<comment type="caution">
    <text evidence="4">The sequence shown here is derived from an EMBL/GenBank/DDBJ whole genome shotgun (WGS) entry which is preliminary data.</text>
</comment>
<dbReference type="RefSeq" id="WP_277103736.1">
    <property type="nucleotide sequence ID" value="NZ_BAAAJS010000053.1"/>
</dbReference>
<dbReference type="Proteomes" id="UP001183619">
    <property type="component" value="Unassembled WGS sequence"/>
</dbReference>
<feature type="domain" description="CHAD" evidence="3">
    <location>
        <begin position="220"/>
        <end position="552"/>
    </location>
</feature>
<dbReference type="SMART" id="SM01118">
    <property type="entry name" value="CYTH"/>
    <property type="match status" value="1"/>
</dbReference>